<name>A0AA84ZEL3_9TREM</name>
<organism evidence="3 4">
    <name type="scientific">Schistosoma margrebowiei</name>
    <dbReference type="NCBI Taxonomy" id="48269"/>
    <lineage>
        <taxon>Eukaryota</taxon>
        <taxon>Metazoa</taxon>
        <taxon>Spiralia</taxon>
        <taxon>Lophotrochozoa</taxon>
        <taxon>Platyhelminthes</taxon>
        <taxon>Trematoda</taxon>
        <taxon>Digenea</taxon>
        <taxon>Strigeidida</taxon>
        <taxon>Schistosomatoidea</taxon>
        <taxon>Schistosomatidae</taxon>
        <taxon>Schistosoma</taxon>
    </lineage>
</organism>
<feature type="compositionally biased region" description="Polar residues" evidence="1">
    <location>
        <begin position="169"/>
        <end position="178"/>
    </location>
</feature>
<evidence type="ECO:0000313" key="3">
    <source>
        <dbReference type="Proteomes" id="UP000050790"/>
    </source>
</evidence>
<evidence type="ECO:0000313" key="5">
    <source>
        <dbReference type="WBParaSite" id="SMRG1_27980.2"/>
    </source>
</evidence>
<dbReference type="Proteomes" id="UP000050790">
    <property type="component" value="Unassembled WGS sequence"/>
</dbReference>
<accession>A0AA84ZEL3</accession>
<sequence length="178" mass="20578">MIFLLCFITCMNFITSNPTTQSDYLLQEEAHTTISDSNEHLTGEFTVTEMSSTSMDSEPIIKSDHDTSSVEEITSNQPDETTTESDEPVFDNNQHNGDEGNDAEHNLDVTKDRHQSSEQHNDNQENHEDDHENDHKHEQEHDYEHHHEHENDYNKADIHKRTRGKHSDSTNPKNVNKL</sequence>
<dbReference type="AlphaFoldDB" id="A0AA84ZEL3"/>
<feature type="signal peptide" evidence="2">
    <location>
        <begin position="1"/>
        <end position="16"/>
    </location>
</feature>
<feature type="compositionally biased region" description="Basic and acidic residues" evidence="1">
    <location>
        <begin position="96"/>
        <end position="159"/>
    </location>
</feature>
<dbReference type="WBParaSite" id="SMRG1_27980.2">
    <property type="protein sequence ID" value="SMRG1_27980.2"/>
    <property type="gene ID" value="SMRG1_27980"/>
</dbReference>
<feature type="chain" id="PRO_5041589283" evidence="2">
    <location>
        <begin position="17"/>
        <end position="178"/>
    </location>
</feature>
<evidence type="ECO:0000256" key="1">
    <source>
        <dbReference type="SAM" id="MobiDB-lite"/>
    </source>
</evidence>
<reference evidence="4 5" key="1">
    <citation type="submission" date="2023-11" db="UniProtKB">
        <authorList>
            <consortium name="WormBaseParasite"/>
        </authorList>
    </citation>
    <scope>IDENTIFICATION</scope>
</reference>
<evidence type="ECO:0000256" key="2">
    <source>
        <dbReference type="SAM" id="SignalP"/>
    </source>
</evidence>
<protein>
    <submittedName>
        <fullName evidence="4 5">Uncharacterized protein</fullName>
    </submittedName>
</protein>
<proteinExistence type="predicted"/>
<feature type="compositionally biased region" description="Basic and acidic residues" evidence="1">
    <location>
        <begin position="59"/>
        <end position="68"/>
    </location>
</feature>
<evidence type="ECO:0000313" key="4">
    <source>
        <dbReference type="WBParaSite" id="SMRG1_27980.1"/>
    </source>
</evidence>
<keyword evidence="2" id="KW-0732">Signal</keyword>
<dbReference type="WBParaSite" id="SMRG1_27980.1">
    <property type="protein sequence ID" value="SMRG1_27980.1"/>
    <property type="gene ID" value="SMRG1_27980"/>
</dbReference>
<feature type="compositionally biased region" description="Polar residues" evidence="1">
    <location>
        <begin position="70"/>
        <end position="80"/>
    </location>
</feature>
<feature type="region of interest" description="Disordered" evidence="1">
    <location>
        <begin position="49"/>
        <end position="178"/>
    </location>
</feature>